<sequence length="154" mass="16892">MLEVQGLSVVYPGSRSPALVDVSVTLQDQRMVVVGSNGSGKTTLLRACLGLAPVTRGRVRLFGQEVQDARGLLTVSTNLSEVYRLLSVPVGDLIRLQARLKGGETAQAFRWIREFELDPILPRRLHEISTGQAKLVSNLLALDHDPRLLLLDEP</sequence>
<keyword evidence="1" id="KW-0813">Transport</keyword>
<dbReference type="InterPro" id="IPR051782">
    <property type="entry name" value="ABC_Transporter_VariousFunc"/>
</dbReference>
<dbReference type="Gene3D" id="3.40.50.300">
    <property type="entry name" value="P-loop containing nucleotide triphosphate hydrolases"/>
    <property type="match status" value="1"/>
</dbReference>
<dbReference type="InterPro" id="IPR003439">
    <property type="entry name" value="ABC_transporter-like_ATP-bd"/>
</dbReference>
<dbReference type="InterPro" id="IPR027417">
    <property type="entry name" value="P-loop_NTPase"/>
</dbReference>
<dbReference type="PANTHER" id="PTHR42939">
    <property type="entry name" value="ABC TRANSPORTER ATP-BINDING PROTEIN ALBC-RELATED"/>
    <property type="match status" value="1"/>
</dbReference>
<proteinExistence type="predicted"/>
<evidence type="ECO:0000256" key="2">
    <source>
        <dbReference type="ARBA" id="ARBA00022741"/>
    </source>
</evidence>
<comment type="caution">
    <text evidence="5">The sequence shown here is derived from an EMBL/GenBank/DDBJ whole genome shotgun (WGS) entry which is preliminary data.</text>
</comment>
<dbReference type="GO" id="GO:0005524">
    <property type="term" value="F:ATP binding"/>
    <property type="evidence" value="ECO:0007669"/>
    <property type="project" value="UniProtKB-KW"/>
</dbReference>
<dbReference type="Pfam" id="PF00005">
    <property type="entry name" value="ABC_tran"/>
    <property type="match status" value="1"/>
</dbReference>
<evidence type="ECO:0000259" key="4">
    <source>
        <dbReference type="Pfam" id="PF00005"/>
    </source>
</evidence>
<reference evidence="5" key="1">
    <citation type="submission" date="2013-08" db="EMBL/GenBank/DDBJ databases">
        <authorList>
            <person name="Mendez C."/>
            <person name="Richter M."/>
            <person name="Ferrer M."/>
            <person name="Sanchez J."/>
        </authorList>
    </citation>
    <scope>NUCLEOTIDE SEQUENCE</scope>
</reference>
<keyword evidence="2" id="KW-0547">Nucleotide-binding</keyword>
<dbReference type="GO" id="GO:0016887">
    <property type="term" value="F:ATP hydrolysis activity"/>
    <property type="evidence" value="ECO:0007669"/>
    <property type="project" value="InterPro"/>
</dbReference>
<protein>
    <submittedName>
        <fullName evidence="5">ABC transporter, ATP-binding protein</fullName>
    </submittedName>
</protein>
<dbReference type="EMBL" id="AUZY01007876">
    <property type="protein sequence ID" value="EQD48380.1"/>
    <property type="molecule type" value="Genomic_DNA"/>
</dbReference>
<evidence type="ECO:0000256" key="3">
    <source>
        <dbReference type="ARBA" id="ARBA00022840"/>
    </source>
</evidence>
<evidence type="ECO:0000313" key="5">
    <source>
        <dbReference type="EMBL" id="EQD48380.1"/>
    </source>
</evidence>
<feature type="domain" description="ABC transporter" evidence="4">
    <location>
        <begin position="21"/>
        <end position="154"/>
    </location>
</feature>
<dbReference type="AlphaFoldDB" id="T1B1Z9"/>
<dbReference type="SUPFAM" id="SSF52540">
    <property type="entry name" value="P-loop containing nucleoside triphosphate hydrolases"/>
    <property type="match status" value="1"/>
</dbReference>
<keyword evidence="3 5" id="KW-0067">ATP-binding</keyword>
<feature type="non-terminal residue" evidence="5">
    <location>
        <position position="154"/>
    </location>
</feature>
<gene>
    <name evidence="5" type="ORF">B1B_12063</name>
</gene>
<dbReference type="PANTHER" id="PTHR42939:SF1">
    <property type="entry name" value="ABC TRANSPORTER ATP-BINDING PROTEIN ALBC-RELATED"/>
    <property type="match status" value="1"/>
</dbReference>
<reference evidence="5" key="2">
    <citation type="journal article" date="2014" name="ISME J.">
        <title>Microbial stratification in low pH oxic and suboxic macroscopic growths along an acid mine drainage.</title>
        <authorList>
            <person name="Mendez-Garcia C."/>
            <person name="Mesa V."/>
            <person name="Sprenger R.R."/>
            <person name="Richter M."/>
            <person name="Diez M.S."/>
            <person name="Solano J."/>
            <person name="Bargiela R."/>
            <person name="Golyshina O.V."/>
            <person name="Manteca A."/>
            <person name="Ramos J.L."/>
            <person name="Gallego J.R."/>
            <person name="Llorente I."/>
            <person name="Martins Dos Santos V.A."/>
            <person name="Jensen O.N."/>
            <person name="Pelaez A.I."/>
            <person name="Sanchez J."/>
            <person name="Ferrer M."/>
        </authorList>
    </citation>
    <scope>NUCLEOTIDE SEQUENCE</scope>
</reference>
<name>T1B1Z9_9ZZZZ</name>
<accession>T1B1Z9</accession>
<evidence type="ECO:0000256" key="1">
    <source>
        <dbReference type="ARBA" id="ARBA00022448"/>
    </source>
</evidence>
<organism evidence="5">
    <name type="scientific">mine drainage metagenome</name>
    <dbReference type="NCBI Taxonomy" id="410659"/>
    <lineage>
        <taxon>unclassified sequences</taxon>
        <taxon>metagenomes</taxon>
        <taxon>ecological metagenomes</taxon>
    </lineage>
</organism>